<name>A0A8I2YJS5_9AGAM</name>
<keyword evidence="3" id="KW-1185">Reference proteome</keyword>
<evidence type="ECO:0000313" key="2">
    <source>
        <dbReference type="EMBL" id="KAG6373062.1"/>
    </source>
</evidence>
<keyword evidence="1" id="KW-0472">Membrane</keyword>
<evidence type="ECO:0000313" key="3">
    <source>
        <dbReference type="Proteomes" id="UP000683000"/>
    </source>
</evidence>
<protein>
    <submittedName>
        <fullName evidence="2">Uncharacterized protein</fullName>
    </submittedName>
</protein>
<accession>A0A8I2YJS5</accession>
<reference evidence="2" key="1">
    <citation type="submission" date="2021-03" db="EMBL/GenBank/DDBJ databases">
        <title>Evolutionary innovations through gain and loss of genes in the ectomycorrhizal Boletales.</title>
        <authorList>
            <person name="Wu G."/>
            <person name="Miyauchi S."/>
            <person name="Morin E."/>
            <person name="Yang Z.-L."/>
            <person name="Xu J."/>
            <person name="Martin F.M."/>
        </authorList>
    </citation>
    <scope>NUCLEOTIDE SEQUENCE</scope>
    <source>
        <strain evidence="2">BR01</strain>
    </source>
</reference>
<keyword evidence="1" id="KW-0812">Transmembrane</keyword>
<feature type="transmembrane region" description="Helical" evidence="1">
    <location>
        <begin position="80"/>
        <end position="100"/>
    </location>
</feature>
<organism evidence="2 3">
    <name type="scientific">Boletus reticuloceps</name>
    <dbReference type="NCBI Taxonomy" id="495285"/>
    <lineage>
        <taxon>Eukaryota</taxon>
        <taxon>Fungi</taxon>
        <taxon>Dikarya</taxon>
        <taxon>Basidiomycota</taxon>
        <taxon>Agaricomycotina</taxon>
        <taxon>Agaricomycetes</taxon>
        <taxon>Agaricomycetidae</taxon>
        <taxon>Boletales</taxon>
        <taxon>Boletineae</taxon>
        <taxon>Boletaceae</taxon>
        <taxon>Boletoideae</taxon>
        <taxon>Boletus</taxon>
    </lineage>
</organism>
<comment type="caution">
    <text evidence="2">The sequence shown here is derived from an EMBL/GenBank/DDBJ whole genome shotgun (WGS) entry which is preliminary data.</text>
</comment>
<dbReference type="EMBL" id="JAGFBS010000024">
    <property type="protein sequence ID" value="KAG6373062.1"/>
    <property type="molecule type" value="Genomic_DNA"/>
</dbReference>
<dbReference type="AlphaFoldDB" id="A0A8I2YJS5"/>
<evidence type="ECO:0000256" key="1">
    <source>
        <dbReference type="SAM" id="Phobius"/>
    </source>
</evidence>
<sequence length="129" mass="13807">MSIVTHAARDNEHSAHDSLRGGYLITIGNLGTSWRPDGVGPASFPHAKTTYAAREGGSVSTFAPTRPRQRFSKQVPFSTLYPAMIAFTFALLATTISVASKTSAADTPDLTLPPGAVVRFSTRFAWADH</sequence>
<proteinExistence type="predicted"/>
<keyword evidence="1" id="KW-1133">Transmembrane helix</keyword>
<dbReference type="Proteomes" id="UP000683000">
    <property type="component" value="Unassembled WGS sequence"/>
</dbReference>
<gene>
    <name evidence="2" type="ORF">JVT61DRAFT_7123</name>
</gene>